<dbReference type="EMBL" id="CP119311">
    <property type="protein sequence ID" value="WEK36654.1"/>
    <property type="molecule type" value="Genomic_DNA"/>
</dbReference>
<gene>
    <name evidence="1" type="ORF">P0Y53_03995</name>
</gene>
<accession>A0AAJ5WSS9</accession>
<evidence type="ECO:0000313" key="1">
    <source>
        <dbReference type="EMBL" id="WEK36654.1"/>
    </source>
</evidence>
<proteinExistence type="predicted"/>
<evidence type="ECO:0000313" key="2">
    <source>
        <dbReference type="Proteomes" id="UP001220610"/>
    </source>
</evidence>
<name>A0AAJ5WSS9_9BACT</name>
<dbReference type="Proteomes" id="UP001220610">
    <property type="component" value="Chromosome"/>
</dbReference>
<dbReference type="AlphaFoldDB" id="A0AAJ5WSS9"/>
<organism evidence="1 2">
    <name type="scientific">Candidatus Pseudobacter hemicellulosilyticus</name>
    <dbReference type="NCBI Taxonomy" id="3121375"/>
    <lineage>
        <taxon>Bacteria</taxon>
        <taxon>Pseudomonadati</taxon>
        <taxon>Bacteroidota</taxon>
        <taxon>Chitinophagia</taxon>
        <taxon>Chitinophagales</taxon>
        <taxon>Chitinophagaceae</taxon>
        <taxon>Pseudobacter</taxon>
    </lineage>
</organism>
<sequence>MKKYQRTEWFNQPIRLTEKQRQDPGAILRDFFTWYHLDDLREILWEWMQVGLTTDNEVYQNGRDRSNLLFFCKNIEMLIEAAFLLQDGKNTRKNKNKKGKVMPLPAAGA</sequence>
<reference evidence="1" key="1">
    <citation type="submission" date="2023-03" db="EMBL/GenBank/DDBJ databases">
        <title>Andean soil-derived lignocellulolytic bacterial consortium as a source of novel taxa and putative plastic-active enzymes.</title>
        <authorList>
            <person name="Diaz-Garcia L."/>
            <person name="Chuvochina M."/>
            <person name="Feuerriegel G."/>
            <person name="Bunk B."/>
            <person name="Sproer C."/>
            <person name="Streit W.R."/>
            <person name="Rodriguez L.M."/>
            <person name="Overmann J."/>
            <person name="Jimenez D.J."/>
        </authorList>
    </citation>
    <scope>NUCLEOTIDE SEQUENCE</scope>
    <source>
        <strain evidence="1">MAG 7</strain>
    </source>
</reference>
<protein>
    <submittedName>
        <fullName evidence="1">Uncharacterized protein</fullName>
    </submittedName>
</protein>